<feature type="compositionally biased region" description="Polar residues" evidence="1">
    <location>
        <begin position="925"/>
        <end position="935"/>
    </location>
</feature>
<evidence type="ECO:0000313" key="4">
    <source>
        <dbReference type="Proteomes" id="UP001204833"/>
    </source>
</evidence>
<dbReference type="Proteomes" id="UP001204833">
    <property type="component" value="Unassembled WGS sequence"/>
</dbReference>
<dbReference type="RefSeq" id="XP_051610730.1">
    <property type="nucleotide sequence ID" value="XM_051755231.1"/>
</dbReference>
<proteinExistence type="predicted"/>
<keyword evidence="4" id="KW-1185">Reference proteome</keyword>
<feature type="region of interest" description="Disordered" evidence="1">
    <location>
        <begin position="644"/>
        <end position="679"/>
    </location>
</feature>
<feature type="compositionally biased region" description="Polar residues" evidence="1">
    <location>
        <begin position="1070"/>
        <end position="1086"/>
    </location>
</feature>
<feature type="compositionally biased region" description="Polar residues" evidence="1">
    <location>
        <begin position="648"/>
        <end position="679"/>
    </location>
</feature>
<feature type="compositionally biased region" description="Low complexity" evidence="1">
    <location>
        <begin position="947"/>
        <end position="965"/>
    </location>
</feature>
<feature type="region of interest" description="Disordered" evidence="1">
    <location>
        <begin position="862"/>
        <end position="935"/>
    </location>
</feature>
<dbReference type="GeneID" id="76148791"/>
<feature type="compositionally biased region" description="Polar residues" evidence="1">
    <location>
        <begin position="1046"/>
        <end position="1055"/>
    </location>
</feature>
<feature type="region of interest" description="Disordered" evidence="1">
    <location>
        <begin position="37"/>
        <end position="98"/>
    </location>
</feature>
<feature type="compositionally biased region" description="Polar residues" evidence="1">
    <location>
        <begin position="894"/>
        <end position="903"/>
    </location>
</feature>
<feature type="region of interest" description="Disordered" evidence="1">
    <location>
        <begin position="991"/>
        <end position="1198"/>
    </location>
</feature>
<protein>
    <submittedName>
        <fullName evidence="3">ECM21</fullName>
    </submittedName>
</protein>
<comment type="caution">
    <text evidence="3">The sequence shown here is derived from an EMBL/GenBank/DDBJ whole genome shotgun (WGS) entry which is preliminary data.</text>
</comment>
<name>A0AAD5BIB5_9ASCO</name>
<accession>A0AAD5BIB5</accession>
<feature type="compositionally biased region" description="Low complexity" evidence="1">
    <location>
        <begin position="1249"/>
        <end position="1258"/>
    </location>
</feature>
<feature type="compositionally biased region" description="Acidic residues" evidence="1">
    <location>
        <begin position="1090"/>
        <end position="1109"/>
    </location>
</feature>
<feature type="compositionally biased region" description="Polar residues" evidence="1">
    <location>
        <begin position="1281"/>
        <end position="1290"/>
    </location>
</feature>
<feature type="region of interest" description="Disordered" evidence="1">
    <location>
        <begin position="1239"/>
        <end position="1301"/>
    </location>
</feature>
<feature type="compositionally biased region" description="Basic residues" evidence="1">
    <location>
        <begin position="74"/>
        <end position="83"/>
    </location>
</feature>
<organism evidence="3 4">
    <name type="scientific">Candida theae</name>
    <dbReference type="NCBI Taxonomy" id="1198502"/>
    <lineage>
        <taxon>Eukaryota</taxon>
        <taxon>Fungi</taxon>
        <taxon>Dikarya</taxon>
        <taxon>Ascomycota</taxon>
        <taxon>Saccharomycotina</taxon>
        <taxon>Pichiomycetes</taxon>
        <taxon>Debaryomycetaceae</taxon>
        <taxon>Candida/Lodderomyces clade</taxon>
        <taxon>Candida</taxon>
    </lineage>
</organism>
<reference evidence="3 4" key="1">
    <citation type="journal article" date="2022" name="DNA Res.">
        <title>Genome analysis of five recently described species of the CUG-Ser clade uncovers Candida theae as a new hybrid lineage with pathogenic potential in the Candida parapsilosis species complex.</title>
        <authorList>
            <person name="Mixao V."/>
            <person name="Del Olmo V."/>
            <person name="Hegedusova E."/>
            <person name="Saus E."/>
            <person name="Pryszcz L."/>
            <person name="Cillingova A."/>
            <person name="Nosek J."/>
            <person name="Gabaldon T."/>
        </authorList>
    </citation>
    <scope>NUCLEOTIDE SEQUENCE [LARGE SCALE GENOMIC DNA]</scope>
    <source>
        <strain evidence="3 4">CBS 12239</strain>
    </source>
</reference>
<feature type="region of interest" description="Disordered" evidence="1">
    <location>
        <begin position="947"/>
        <end position="978"/>
    </location>
</feature>
<feature type="compositionally biased region" description="Basic and acidic residues" evidence="1">
    <location>
        <begin position="64"/>
        <end position="73"/>
    </location>
</feature>
<feature type="region of interest" description="Disordered" evidence="1">
    <location>
        <begin position="348"/>
        <end position="371"/>
    </location>
</feature>
<feature type="region of interest" description="Disordered" evidence="1">
    <location>
        <begin position="707"/>
        <end position="744"/>
    </location>
</feature>
<sequence>MELVSTHSGRRHSSDLSASLHHKVDFFKSLSPQKEPSRLRATSFSLVNPDRDNREVSPPLPLGRTEDDGEMRSRSRSRSRSHSVTHGSTLSPSNLFKPKTKDLVKQETAYVVSKKLVTMLQDLGLQNPILLKTSTQGSVSKTIQVYVANSNDCIYLPPASSASFTYEDVENGGAILTDDIEGSSPTATDNDTQATITNHGGRGTTEQYTSHSSSLTQLEDPVSNTLYQRMRSFHSPNYLCTKIDSELPIPHTFAVIIELGKDLSTVKDLAFKFQSITQIMWPMGDPYKDPYNRATAKEKFKIGTMQWRTTLDDADYYISSSNSNEVRSKNIGPEDLAKRTRSYTLVDTKNNDRSDANGDTSFGEVESSSTSINTFSGGSQMPSNNNTEHKAGLYVFLLPILLPENMPASIVSINGSLIHTLSASFNKTSDKLNRKLKVSASYNVPMVRTPPNFANSIADKPIYVNRVWNDAVHYMITFPRKYVSLGSEHVINVKLVPLVKHVVVKRIKFNVLERITYVSKNLQKEFDYDSQDPYNIHPKSKENKVRERVVGLCELKTKSKSSSSTNGDSYKEEVIKCPENNLLYSCYEPEKDLEPRQRNRGKDNDKDKTMIATPLDINVALPFLTTKSDKTLLTSSSNTVLNEDESIVDQSRSSGGASASKMPSSRPRQASVDASSSPTSPIIGALETNLANVDEIGLHADVYKRKVQKQSRSGQHEVSKSNLRSPSVSNYLSDDMSAKNLPPQNIKNGYTLTTRALYPDSNYRHIQISHRLQVCFRISKPDPKDDYKMHHYEVVVDTPLILLSSKCNEGSIQLPQYDEIDGATTSTGTDLGGDLLSSHAKTNGPNYTGNGVSIRQWSQNDEDAGINSFGDQLPSFEEAMSTPNSPKSRAISISEGQLSSIPSVPTVLPNEPAPAYDYEEPTGRTAESQTPSLDSVNIDEIVSEELTNTNTNSSTSSAVSPTNSSVHAVGQSAESKRPSIKESLSLSFARHPSVSKDHTSGLTVPPLANGAVSSASSSADRESLGLDGSSSSNVSLMGAGREPTADTVSMQSGNHNDAAAQAGSGGRWTPPSSTVPDSNSLSSNAIEGSETGEENNDNDNDNDDEDDVAGDNSSAISPKGAVLPKEGVDSSSSSLNAPYQSRLDEVIYNNGDAEEEDEEDDFDDDEDDDEDDSDDGNMSGNGSDPEDDDLNSLELQERTFDQRLPLLHHFSTETIRTQSFNKQSPNALHLNRTTSSTNAAQYAGGGGADSSSFASSYSPLPTPSATTVTANSYFSPMMGGASSSVSNSPKYNVVKREQADE</sequence>
<dbReference type="SMART" id="SM01017">
    <property type="entry name" value="Arrestin_C"/>
    <property type="match status" value="1"/>
</dbReference>
<evidence type="ECO:0000259" key="2">
    <source>
        <dbReference type="SMART" id="SM01017"/>
    </source>
</evidence>
<feature type="compositionally biased region" description="Polar residues" evidence="1">
    <location>
        <begin position="1129"/>
        <end position="1139"/>
    </location>
</feature>
<dbReference type="InterPro" id="IPR011022">
    <property type="entry name" value="Arrestin_C-like"/>
</dbReference>
<feature type="compositionally biased region" description="Polar residues" evidence="1">
    <location>
        <begin position="1263"/>
        <end position="1274"/>
    </location>
</feature>
<feature type="compositionally biased region" description="Polar residues" evidence="1">
    <location>
        <begin position="720"/>
        <end position="732"/>
    </location>
</feature>
<evidence type="ECO:0000256" key="1">
    <source>
        <dbReference type="SAM" id="MobiDB-lite"/>
    </source>
</evidence>
<feature type="compositionally biased region" description="Polar residues" evidence="1">
    <location>
        <begin position="37"/>
        <end position="46"/>
    </location>
</feature>
<feature type="region of interest" description="Disordered" evidence="1">
    <location>
        <begin position="588"/>
        <end position="609"/>
    </location>
</feature>
<dbReference type="EMBL" id="JAIHNG010000044">
    <property type="protein sequence ID" value="KAI5965466.1"/>
    <property type="molecule type" value="Genomic_DNA"/>
</dbReference>
<feature type="compositionally biased region" description="Acidic residues" evidence="1">
    <location>
        <begin position="1152"/>
        <end position="1175"/>
    </location>
</feature>
<feature type="compositionally biased region" description="Polar residues" evidence="1">
    <location>
        <begin position="183"/>
        <end position="217"/>
    </location>
</feature>
<gene>
    <name evidence="3" type="ORF">KGF57_000732</name>
</gene>
<evidence type="ECO:0000313" key="3">
    <source>
        <dbReference type="EMBL" id="KAI5965466.1"/>
    </source>
</evidence>
<feature type="domain" description="Arrestin C-terminal-like" evidence="2">
    <location>
        <begin position="468"/>
        <end position="807"/>
    </location>
</feature>
<feature type="compositionally biased region" description="Polar residues" evidence="1">
    <location>
        <begin position="84"/>
        <end position="94"/>
    </location>
</feature>
<feature type="region of interest" description="Disordered" evidence="1">
    <location>
        <begin position="182"/>
        <end position="217"/>
    </location>
</feature>